<feature type="coiled-coil region" evidence="1">
    <location>
        <begin position="334"/>
        <end position="587"/>
    </location>
</feature>
<sequence>MLKLKGELRGAKEMKDEVGERDREVSSLNSKLLSLQADIKNLHDVCKRQGKTLQENQLCVEEAMMNSSHKKKQALAFEESHMKFEPNKQCHLRQLQQLRKKLLALQQELEFRTEELQTSYCSLLQYQSVLEKQTSDLVILHHHCKMKEDEVILYEEEMENHNGNAGEKLHLAQEQLALAGDKIVSLERSLNLYRDKYQTSLSNIELLECQVKMLEGELSGIVGQETENKGDHSKVRIYTSPCMIQEHQETLKRLSEVWQKVSEQDDLIQELRNKLACSNALVLEREEALIKLQADFASYTATHRHPPSSSEDCEDIKKILKHLQEQKDSQCLHVEEYQNLVKDLRMELEAVSEQKKNIMKDMMKLELDLHGLREETSAHVERKDKEVIILQRRLQELQVQLTETQKLGLNKDKLLQEKDEMLHELEKEMSQVQNNLVKKEMELEKQQCVTSELELSIQEAKQDKCKVEYGHLRAEIKKLKDCLEDAEQQQRLAAQQAVQYKEEATQAKDNLEESQRKLQSSIFLEKQRTETIQELQREIQKLQKDSLMVEEELTPSRKRIEELTFELSEASRKLECSEKEKRQFQKTVTDQDTKLSELLDRINIVQHQNREQASSRCSLEEQLQEVTRLLEEKREHLKKSKEQETILEKELETFRQEERKKEKTAKENLRKLEEENENLALKLKQCSTQLDAALCRESTTQKINQELNSKLNHSTSETKSLHRSLTQAQDRKLQLEEEIAAYEERMKKLNVELKKLQCFQQQSEIEVHAFDKKLEEMSNQVMQWQKQHQSDLKMLAAKEEQLRAFQEEMSALKENLLADEKEPCCLPQRSTPKDTCRLHQENDEKMCNMEQWAKEQKIANEKLGNKLREQVKYIAKLTGEKDHLHNVMVHLQKENKKLKNEIEEKKLKAGPSRVYTKALCPNKTDPTPRGKMYGTMGWRGITQDVSQRMDITKFIGMPHCSDAGAQGSPQLSPNGVRALACR</sequence>
<evidence type="ECO:0000256" key="1">
    <source>
        <dbReference type="SAM" id="Coils"/>
    </source>
</evidence>
<accession>A0A8D1VQG4</accession>
<feature type="coiled-coil region" evidence="1">
    <location>
        <begin position="718"/>
        <end position="822"/>
    </location>
</feature>
<evidence type="ECO:0000313" key="3">
    <source>
        <dbReference type="Ensembl" id="ENSSSCP00060027114.1"/>
    </source>
</evidence>
<feature type="region of interest" description="Disordered" evidence="2">
    <location>
        <begin position="1"/>
        <end position="22"/>
    </location>
</feature>
<dbReference type="PANTHER" id="PTHR18881:SF2">
    <property type="entry name" value="POLYAMINE-MODULATED FACTOR 1-BINDING PROTEIN 1"/>
    <property type="match status" value="1"/>
</dbReference>
<proteinExistence type="predicted"/>
<feature type="coiled-coil region" evidence="1">
    <location>
        <begin position="881"/>
        <end position="908"/>
    </location>
</feature>
<evidence type="ECO:0000313" key="4">
    <source>
        <dbReference type="Proteomes" id="UP000694723"/>
    </source>
</evidence>
<reference evidence="3" key="1">
    <citation type="submission" date="2025-08" db="UniProtKB">
        <authorList>
            <consortium name="Ensembl"/>
        </authorList>
    </citation>
    <scope>IDENTIFICATION</scope>
</reference>
<dbReference type="Proteomes" id="UP000694723">
    <property type="component" value="Unplaced"/>
</dbReference>
<protein>
    <recommendedName>
        <fullName evidence="5">Polyamine modulated factor 1 binding protein 1</fullName>
    </recommendedName>
</protein>
<dbReference type="AlphaFoldDB" id="A0A8D1VQG4"/>
<feature type="coiled-coil region" evidence="1">
    <location>
        <begin position="619"/>
        <end position="689"/>
    </location>
</feature>
<evidence type="ECO:0008006" key="5">
    <source>
        <dbReference type="Google" id="ProtNLM"/>
    </source>
</evidence>
<dbReference type="Ensembl" id="ENSSSCT00060063243.1">
    <property type="protein sequence ID" value="ENSSSCP00060027114.1"/>
    <property type="gene ID" value="ENSSSCG00060046555.1"/>
</dbReference>
<dbReference type="InterPro" id="IPR037391">
    <property type="entry name" value="PMF1-bd"/>
</dbReference>
<feature type="coiled-coil region" evidence="1">
    <location>
        <begin position="88"/>
        <end position="115"/>
    </location>
</feature>
<organism evidence="3 4">
    <name type="scientific">Sus scrofa</name>
    <name type="common">Pig</name>
    <dbReference type="NCBI Taxonomy" id="9823"/>
    <lineage>
        <taxon>Eukaryota</taxon>
        <taxon>Metazoa</taxon>
        <taxon>Chordata</taxon>
        <taxon>Craniata</taxon>
        <taxon>Vertebrata</taxon>
        <taxon>Euteleostomi</taxon>
        <taxon>Mammalia</taxon>
        <taxon>Eutheria</taxon>
        <taxon>Laurasiatheria</taxon>
        <taxon>Artiodactyla</taxon>
        <taxon>Suina</taxon>
        <taxon>Suidae</taxon>
        <taxon>Sus</taxon>
    </lineage>
</organism>
<dbReference type="PANTHER" id="PTHR18881">
    <property type="entry name" value="POLYAMINE-MODULATED FACTOR 1-BINDING PROTEIN 1-RELATED"/>
    <property type="match status" value="1"/>
</dbReference>
<keyword evidence="1" id="KW-0175">Coiled coil</keyword>
<name>A0A8D1VQG4_PIG</name>
<evidence type="ECO:0000256" key="2">
    <source>
        <dbReference type="SAM" id="MobiDB-lite"/>
    </source>
</evidence>